<accession>A0A1H3V1F1</accession>
<keyword evidence="3" id="KW-0804">Transcription</keyword>
<proteinExistence type="predicted"/>
<evidence type="ECO:0000256" key="3">
    <source>
        <dbReference type="ARBA" id="ARBA00023163"/>
    </source>
</evidence>
<dbReference type="Proteomes" id="UP000182902">
    <property type="component" value="Unassembled WGS sequence"/>
</dbReference>
<dbReference type="GO" id="GO:0005829">
    <property type="term" value="C:cytosol"/>
    <property type="evidence" value="ECO:0007669"/>
    <property type="project" value="TreeGrafter"/>
</dbReference>
<reference evidence="6 7" key="1">
    <citation type="submission" date="2016-10" db="EMBL/GenBank/DDBJ databases">
        <authorList>
            <person name="de Groot N.N."/>
        </authorList>
    </citation>
    <scope>NUCLEOTIDE SEQUENCE [LARGE SCALE GENOMIC DNA]</scope>
    <source>
        <strain evidence="6 7">ICMP 14252</strain>
    </source>
</reference>
<feature type="domain" description="Cyclic nucleotide-binding" evidence="4">
    <location>
        <begin position="55"/>
        <end position="170"/>
    </location>
</feature>
<evidence type="ECO:0000259" key="5">
    <source>
        <dbReference type="PROSITE" id="PS51063"/>
    </source>
</evidence>
<dbReference type="GO" id="GO:0003700">
    <property type="term" value="F:DNA-binding transcription factor activity"/>
    <property type="evidence" value="ECO:0007669"/>
    <property type="project" value="TreeGrafter"/>
</dbReference>
<dbReference type="InterPro" id="IPR018488">
    <property type="entry name" value="cNMP-bd_CS"/>
</dbReference>
<dbReference type="CDD" id="cd00092">
    <property type="entry name" value="HTH_CRP"/>
    <property type="match status" value="1"/>
</dbReference>
<evidence type="ECO:0000313" key="7">
    <source>
        <dbReference type="Proteomes" id="UP000182902"/>
    </source>
</evidence>
<protein>
    <submittedName>
        <fullName evidence="6">CRP/FNR family transcriptional regulator, cyclic AMP receptor protein</fullName>
    </submittedName>
</protein>
<keyword evidence="2" id="KW-0238">DNA-binding</keyword>
<dbReference type="SUPFAM" id="SSF51206">
    <property type="entry name" value="cAMP-binding domain-like"/>
    <property type="match status" value="1"/>
</dbReference>
<dbReference type="CDD" id="cd00038">
    <property type="entry name" value="CAP_ED"/>
    <property type="match status" value="1"/>
</dbReference>
<feature type="domain" description="HTH crp-type" evidence="5">
    <location>
        <begin position="184"/>
        <end position="256"/>
    </location>
</feature>
<evidence type="ECO:0000256" key="2">
    <source>
        <dbReference type="ARBA" id="ARBA00023125"/>
    </source>
</evidence>
<keyword evidence="1" id="KW-0805">Transcription regulation</keyword>
<dbReference type="SUPFAM" id="SSF46785">
    <property type="entry name" value="Winged helix' DNA-binding domain"/>
    <property type="match status" value="1"/>
</dbReference>
<evidence type="ECO:0000256" key="1">
    <source>
        <dbReference type="ARBA" id="ARBA00023015"/>
    </source>
</evidence>
<gene>
    <name evidence="6" type="ORF">SAMN05216247_12147</name>
</gene>
<dbReference type="FunFam" id="1.10.10.10:FF:000006">
    <property type="entry name" value="cAMP-activated global transcriptional regulator CRP"/>
    <property type="match status" value="1"/>
</dbReference>
<dbReference type="InterPro" id="IPR036388">
    <property type="entry name" value="WH-like_DNA-bd_sf"/>
</dbReference>
<dbReference type="InterPro" id="IPR050397">
    <property type="entry name" value="Env_Response_Regulators"/>
</dbReference>
<dbReference type="InterPro" id="IPR036390">
    <property type="entry name" value="WH_DNA-bd_sf"/>
</dbReference>
<dbReference type="PROSITE" id="PS00889">
    <property type="entry name" value="CNMP_BINDING_2"/>
    <property type="match status" value="1"/>
</dbReference>
<dbReference type="PROSITE" id="PS50042">
    <property type="entry name" value="CNMP_BINDING_3"/>
    <property type="match status" value="1"/>
</dbReference>
<dbReference type="InterPro" id="IPR012318">
    <property type="entry name" value="HTH_CRP"/>
</dbReference>
<dbReference type="NCBIfam" id="NF008732">
    <property type="entry name" value="PRK11753.1"/>
    <property type="match status" value="1"/>
</dbReference>
<evidence type="ECO:0000259" key="4">
    <source>
        <dbReference type="PROSITE" id="PS50042"/>
    </source>
</evidence>
<dbReference type="GO" id="GO:0003677">
    <property type="term" value="F:DNA binding"/>
    <property type="evidence" value="ECO:0007669"/>
    <property type="project" value="UniProtKB-KW"/>
</dbReference>
<dbReference type="Pfam" id="PF13545">
    <property type="entry name" value="HTH_Crp_2"/>
    <property type="match status" value="1"/>
</dbReference>
<dbReference type="PANTHER" id="PTHR24567:SF68">
    <property type="entry name" value="DNA-BINDING TRANSCRIPTIONAL DUAL REGULATOR CRP"/>
    <property type="match status" value="1"/>
</dbReference>
<name>A0A1H3V1F1_9PSED</name>
<dbReference type="PROSITE" id="PS51063">
    <property type="entry name" value="HTH_CRP_2"/>
    <property type="match status" value="1"/>
</dbReference>
<dbReference type="Pfam" id="PF00027">
    <property type="entry name" value="cNMP_binding"/>
    <property type="match status" value="1"/>
</dbReference>
<dbReference type="InterPro" id="IPR014710">
    <property type="entry name" value="RmlC-like_jellyroll"/>
</dbReference>
<keyword evidence="6" id="KW-0675">Receptor</keyword>
<dbReference type="EMBL" id="FNOX01000021">
    <property type="protein sequence ID" value="SDZ68376.1"/>
    <property type="molecule type" value="Genomic_DNA"/>
</dbReference>
<dbReference type="Gene3D" id="1.10.10.10">
    <property type="entry name" value="Winged helix-like DNA-binding domain superfamily/Winged helix DNA-binding domain"/>
    <property type="match status" value="1"/>
</dbReference>
<dbReference type="InterPro" id="IPR000595">
    <property type="entry name" value="cNMP-bd_dom"/>
</dbReference>
<evidence type="ECO:0000313" key="6">
    <source>
        <dbReference type="EMBL" id="SDZ68376.1"/>
    </source>
</evidence>
<dbReference type="PRINTS" id="PR00034">
    <property type="entry name" value="HTHCRP"/>
</dbReference>
<dbReference type="InterPro" id="IPR018490">
    <property type="entry name" value="cNMP-bd_dom_sf"/>
</dbReference>
<organism evidence="6 7">
    <name type="scientific">Pseudomonas salomonii</name>
    <dbReference type="NCBI Taxonomy" id="191391"/>
    <lineage>
        <taxon>Bacteria</taxon>
        <taxon>Pseudomonadati</taxon>
        <taxon>Pseudomonadota</taxon>
        <taxon>Gammaproteobacteria</taxon>
        <taxon>Pseudomonadales</taxon>
        <taxon>Pseudomonadaceae</taxon>
        <taxon>Pseudomonas</taxon>
    </lineage>
</organism>
<dbReference type="SMART" id="SM00419">
    <property type="entry name" value="HTH_CRP"/>
    <property type="match status" value="1"/>
</dbReference>
<dbReference type="PANTHER" id="PTHR24567">
    <property type="entry name" value="CRP FAMILY TRANSCRIPTIONAL REGULATORY PROTEIN"/>
    <property type="match status" value="1"/>
</dbReference>
<dbReference type="Gene3D" id="2.60.120.10">
    <property type="entry name" value="Jelly Rolls"/>
    <property type="match status" value="1"/>
</dbReference>
<dbReference type="SMART" id="SM00100">
    <property type="entry name" value="cNMP"/>
    <property type="match status" value="1"/>
</dbReference>
<sequence>MCLLSWRQFNGVLPSFLQRVSMPLPLDKNNSNHTVQSFRDTTMVALAPTPKIKNLDKLLMHCQRRRYPVKHNIICAGERSETLFFIIKGSVTILIEDEDGREMIIAYLNTGDFFGELGLFEQAGKEQERSAWVRAKVECEVAEISYAKFRELVQHDPDILYALSGQIAQRLRDTTRKVGDLAFFDVTGRVARCLLELCKQPDAMTHPDGMQIKVTRQEIRRIVGCSREMVGRVLKDLEERNLVHVKGKTMVVFGTR</sequence>
<dbReference type="AlphaFoldDB" id="A0A1H3V1F1"/>